<evidence type="ECO:0000256" key="4">
    <source>
        <dbReference type="ARBA" id="ARBA00022692"/>
    </source>
</evidence>
<feature type="transmembrane region" description="Helical" evidence="8">
    <location>
        <begin position="372"/>
        <end position="405"/>
    </location>
</feature>
<evidence type="ECO:0000256" key="8">
    <source>
        <dbReference type="SAM" id="Phobius"/>
    </source>
</evidence>
<comment type="similarity">
    <text evidence="7">Belongs to the MptA/B family.</text>
</comment>
<evidence type="ECO:0000256" key="1">
    <source>
        <dbReference type="ARBA" id="ARBA00004141"/>
    </source>
</evidence>
<evidence type="ECO:0000256" key="5">
    <source>
        <dbReference type="ARBA" id="ARBA00022989"/>
    </source>
</evidence>
<evidence type="ECO:0008006" key="11">
    <source>
        <dbReference type="Google" id="ProtNLM"/>
    </source>
</evidence>
<keyword evidence="6 8" id="KW-0472">Membrane</keyword>
<reference evidence="9 10" key="1">
    <citation type="journal article" date="2012" name="J. Bacteriol.">
        <title>Genome Sequence of Corynebacterium casei UCMA 3821, Isolated from a Smear-Ripened Cheese.</title>
        <authorList>
            <person name="Monnet C."/>
            <person name="Loux V."/>
            <person name="Bento P."/>
            <person name="Gibrat J.F."/>
            <person name="Straub C."/>
            <person name="Bonnarme P."/>
            <person name="Landaud S."/>
            <person name="Irlinger F."/>
        </authorList>
    </citation>
    <scope>NUCLEOTIDE SEQUENCE [LARGE SCALE GENOMIC DNA]</scope>
    <source>
        <strain evidence="9 10">UCMA 3821</strain>
    </source>
</reference>
<dbReference type="Proteomes" id="UP000004840">
    <property type="component" value="Unassembled WGS sequence"/>
</dbReference>
<dbReference type="RefSeq" id="WP_006823731.1">
    <property type="nucleotide sequence ID" value="NZ_CAFW01000100.1"/>
</dbReference>
<accession>G7I1I4</accession>
<evidence type="ECO:0000256" key="7">
    <source>
        <dbReference type="ARBA" id="ARBA00043987"/>
    </source>
</evidence>
<feature type="transmembrane region" description="Helical" evidence="8">
    <location>
        <begin position="245"/>
        <end position="263"/>
    </location>
</feature>
<name>G7I1I4_9CORY</name>
<evidence type="ECO:0000313" key="10">
    <source>
        <dbReference type="Proteomes" id="UP000004840"/>
    </source>
</evidence>
<dbReference type="EMBL" id="CAFW01000100">
    <property type="protein sequence ID" value="CCE56299.1"/>
    <property type="molecule type" value="Genomic_DNA"/>
</dbReference>
<evidence type="ECO:0000313" key="9">
    <source>
        <dbReference type="EMBL" id="CCE56299.1"/>
    </source>
</evidence>
<feature type="transmembrane region" description="Helical" evidence="8">
    <location>
        <begin position="62"/>
        <end position="84"/>
    </location>
</feature>
<feature type="transmembrane region" description="Helical" evidence="8">
    <location>
        <begin position="104"/>
        <end position="128"/>
    </location>
</feature>
<keyword evidence="4 8" id="KW-0812">Transmembrane</keyword>
<keyword evidence="2" id="KW-0328">Glycosyltransferase</keyword>
<comment type="subcellular location">
    <subcellularLocation>
        <location evidence="1">Membrane</location>
        <topology evidence="1">Multi-pass membrane protein</topology>
    </subcellularLocation>
</comment>
<feature type="transmembrane region" description="Helical" evidence="8">
    <location>
        <begin position="511"/>
        <end position="529"/>
    </location>
</feature>
<dbReference type="Pfam" id="PF26314">
    <property type="entry name" value="MptA_B_family"/>
    <property type="match status" value="1"/>
</dbReference>
<organism evidence="9 10">
    <name type="scientific">Corynebacterium casei UCMA 3821</name>
    <dbReference type="NCBI Taxonomy" id="1110505"/>
    <lineage>
        <taxon>Bacteria</taxon>
        <taxon>Bacillati</taxon>
        <taxon>Actinomycetota</taxon>
        <taxon>Actinomycetes</taxon>
        <taxon>Mycobacteriales</taxon>
        <taxon>Corynebacteriaceae</taxon>
        <taxon>Corynebacterium</taxon>
    </lineage>
</organism>
<comment type="caution">
    <text evidence="9">The sequence shown here is derived from an EMBL/GenBank/DDBJ whole genome shotgun (WGS) entry which is preliminary data.</text>
</comment>
<dbReference type="InterPro" id="IPR049829">
    <property type="entry name" value="MptA/B-like"/>
</dbReference>
<feature type="transmembrane region" description="Helical" evidence="8">
    <location>
        <begin position="541"/>
        <end position="562"/>
    </location>
</feature>
<feature type="transmembrane region" description="Helical" evidence="8">
    <location>
        <begin position="417"/>
        <end position="438"/>
    </location>
</feature>
<evidence type="ECO:0000256" key="6">
    <source>
        <dbReference type="ARBA" id="ARBA00023136"/>
    </source>
</evidence>
<evidence type="ECO:0000256" key="3">
    <source>
        <dbReference type="ARBA" id="ARBA00022679"/>
    </source>
</evidence>
<dbReference type="GO" id="GO:0016757">
    <property type="term" value="F:glycosyltransferase activity"/>
    <property type="evidence" value="ECO:0007669"/>
    <property type="project" value="UniProtKB-KW"/>
</dbReference>
<proteinExistence type="inferred from homology"/>
<sequence length="571" mass="59837">MRIRLGRIGNLLDGVREELPRVGTAGSRSARLHGEDGTKFDVGDEPDTPLALSLSQARKFFLLRWIGTVGALMIGLGGLGAGALPVVGNPFGGLPFGQLMGRMLVTSSALVLIGVGLIVIAWVLMAPMAGNQLRASSSTPRHSITRTQVWGTFFAWTLPIIATAPLFTQDIYSYIANGSIVVQGMDPYSAGPVQLLGADNDLARSVPFIWANSPSPYGPVALGIAGIISVITSDSIVAAVILHRVASILGVIAAGWAISRLAVRCRVAPSSALWLGILNPLSILHLIGGIHNESIMLGFALVGMELALRGIDKLQASTSLSMSSAWPAWLLIIGGGVLISAAGMVKVTGFTGLGFAGMALARFFAQRLNLKPYLAISSAAGILLAVLLATIAAFTVLSGIGLGWITGQGGAVSIRSWLSVSTDVGVASGFMGMMLGLGDHTEAILSVTRAVGIVVAAAFMVRMLFATFRGVMHPIGGLGVSTLVLVVLFPVVHPWYILWAIFPLAAWANRLFFRYAVIIYSAIMSFVVLPRGLGLPAGTVAQIYLTAAVSMAVLVTIGWVALRLNRGRILD</sequence>
<feature type="transmembrane region" description="Helical" evidence="8">
    <location>
        <begin position="450"/>
        <end position="472"/>
    </location>
</feature>
<keyword evidence="5 8" id="KW-1133">Transmembrane helix</keyword>
<feature type="transmembrane region" description="Helical" evidence="8">
    <location>
        <begin position="149"/>
        <end position="167"/>
    </location>
</feature>
<evidence type="ECO:0000256" key="2">
    <source>
        <dbReference type="ARBA" id="ARBA00022676"/>
    </source>
</evidence>
<dbReference type="GO" id="GO:0016020">
    <property type="term" value="C:membrane"/>
    <property type="evidence" value="ECO:0007669"/>
    <property type="project" value="UniProtKB-SubCell"/>
</dbReference>
<dbReference type="AlphaFoldDB" id="G7I1I4"/>
<gene>
    <name evidence="9" type="ORF">CCAS_14240</name>
</gene>
<keyword evidence="3" id="KW-0808">Transferase</keyword>
<dbReference type="NCBIfam" id="NF038066">
    <property type="entry name" value="MptB"/>
    <property type="match status" value="1"/>
</dbReference>
<protein>
    <recommendedName>
        <fullName evidence="11">Alpha 1,6 mannopyranosyltransferase</fullName>
    </recommendedName>
</protein>
<feature type="transmembrane region" description="Helical" evidence="8">
    <location>
        <begin position="478"/>
        <end position="499"/>
    </location>
</feature>